<dbReference type="Gene3D" id="2.60.120.1440">
    <property type="match status" value="1"/>
</dbReference>
<feature type="domain" description="Protein FecR C-terminal" evidence="3">
    <location>
        <begin position="268"/>
        <end position="336"/>
    </location>
</feature>
<name>A0A7K0G4R0_9SPHI</name>
<dbReference type="RefSeq" id="WP_154282638.1">
    <property type="nucleotide sequence ID" value="NZ_JBHUJQ010000001.1"/>
</dbReference>
<keyword evidence="5" id="KW-1185">Reference proteome</keyword>
<feature type="transmembrane region" description="Helical" evidence="1">
    <location>
        <begin position="81"/>
        <end position="102"/>
    </location>
</feature>
<accession>A0A7K0G4R0</accession>
<dbReference type="GO" id="GO:0016989">
    <property type="term" value="F:sigma factor antagonist activity"/>
    <property type="evidence" value="ECO:0007669"/>
    <property type="project" value="TreeGrafter"/>
</dbReference>
<dbReference type="EMBL" id="WKKH01000044">
    <property type="protein sequence ID" value="MRX78229.1"/>
    <property type="molecule type" value="Genomic_DNA"/>
</dbReference>
<reference evidence="4 5" key="1">
    <citation type="submission" date="2019-11" db="EMBL/GenBank/DDBJ databases">
        <title>Pedobacter petrophilus genome.</title>
        <authorList>
            <person name="Feldbauer M.J."/>
            <person name="Newman J.D."/>
        </authorList>
    </citation>
    <scope>NUCLEOTIDE SEQUENCE [LARGE SCALE GENOMIC DNA]</scope>
    <source>
        <strain evidence="4 5">LMG 29686</strain>
    </source>
</reference>
<evidence type="ECO:0000256" key="1">
    <source>
        <dbReference type="SAM" id="Phobius"/>
    </source>
</evidence>
<dbReference type="Pfam" id="PF04773">
    <property type="entry name" value="FecR"/>
    <property type="match status" value="1"/>
</dbReference>
<feature type="domain" description="FecR protein" evidence="2">
    <location>
        <begin position="131"/>
        <end position="223"/>
    </location>
</feature>
<evidence type="ECO:0000259" key="3">
    <source>
        <dbReference type="Pfam" id="PF16344"/>
    </source>
</evidence>
<dbReference type="InterPro" id="IPR006860">
    <property type="entry name" value="FecR"/>
</dbReference>
<dbReference type="AlphaFoldDB" id="A0A7K0G4R0"/>
<dbReference type="Gene3D" id="3.55.50.30">
    <property type="match status" value="1"/>
</dbReference>
<evidence type="ECO:0000259" key="2">
    <source>
        <dbReference type="Pfam" id="PF04773"/>
    </source>
</evidence>
<dbReference type="InterPro" id="IPR012373">
    <property type="entry name" value="Ferrdict_sens_TM"/>
</dbReference>
<dbReference type="PANTHER" id="PTHR30273:SF2">
    <property type="entry name" value="PROTEIN FECR"/>
    <property type="match status" value="1"/>
</dbReference>
<keyword evidence="1" id="KW-0472">Membrane</keyword>
<comment type="caution">
    <text evidence="4">The sequence shown here is derived from an EMBL/GenBank/DDBJ whole genome shotgun (WGS) entry which is preliminary data.</text>
</comment>
<evidence type="ECO:0000313" key="5">
    <source>
        <dbReference type="Proteomes" id="UP000487757"/>
    </source>
</evidence>
<sequence>MEQERSAYLFDKYVSKTCSPAEFKEFMAIVRNADNDTVLNLVMDNFWNQSQEAEVSQAKADLILNRVLSRKAKRNQKMPNLSIQWLGWAAAILVICGATFFFNNKAKTSATITAKTSTKVEKHDELVKLLTVKTGNEHQKVTLPDGSTVILNNNSSISYPKVFGRERTVILKGEGYFDIRHDIKRSFTVHTGKLITTVLGTAFNIKAYERDHEISVTVTRGKVSVLDSNAVLAVLTPNQQIVFNKKDKQANLARVVARNTVQWQESDIFFDDTSLDEAAQVLSKRFNTTITVDHKDSKRCRFTATFLKGESLDEILKIICSYNNAQYQTNAGGITIKGEGCE</sequence>
<gene>
    <name evidence="4" type="ORF">GJU39_19285</name>
</gene>
<protein>
    <submittedName>
        <fullName evidence="4">DUF4974 domain-containing protein</fullName>
    </submittedName>
</protein>
<proteinExistence type="predicted"/>
<dbReference type="InterPro" id="IPR032508">
    <property type="entry name" value="FecR_C"/>
</dbReference>
<evidence type="ECO:0000313" key="4">
    <source>
        <dbReference type="EMBL" id="MRX78229.1"/>
    </source>
</evidence>
<dbReference type="Pfam" id="PF16344">
    <property type="entry name" value="FecR_C"/>
    <property type="match status" value="1"/>
</dbReference>
<organism evidence="4 5">
    <name type="scientific">Pedobacter petrophilus</name>
    <dbReference type="NCBI Taxonomy" id="1908241"/>
    <lineage>
        <taxon>Bacteria</taxon>
        <taxon>Pseudomonadati</taxon>
        <taxon>Bacteroidota</taxon>
        <taxon>Sphingobacteriia</taxon>
        <taxon>Sphingobacteriales</taxon>
        <taxon>Sphingobacteriaceae</taxon>
        <taxon>Pedobacter</taxon>
    </lineage>
</organism>
<dbReference type="PANTHER" id="PTHR30273">
    <property type="entry name" value="PERIPLASMIC SIGNAL SENSOR AND SIGMA FACTOR ACTIVATOR FECR-RELATED"/>
    <property type="match status" value="1"/>
</dbReference>
<keyword evidence="1" id="KW-0812">Transmembrane</keyword>
<dbReference type="PIRSF" id="PIRSF018266">
    <property type="entry name" value="FecR"/>
    <property type="match status" value="1"/>
</dbReference>
<dbReference type="OrthoDB" id="697544at2"/>
<keyword evidence="1" id="KW-1133">Transmembrane helix</keyword>
<dbReference type="Proteomes" id="UP000487757">
    <property type="component" value="Unassembled WGS sequence"/>
</dbReference>